<keyword evidence="3" id="KW-1185">Reference proteome</keyword>
<dbReference type="STRING" id="46177.SAMN05660976_01967"/>
<dbReference type="AlphaFoldDB" id="A0A1H7NAD1"/>
<evidence type="ECO:0000313" key="2">
    <source>
        <dbReference type="EMBL" id="SEL20424.1"/>
    </source>
</evidence>
<sequence>MPALAAALVVLVAAGGVGAYVVFGGKTGATSPAGRTAAKSPAAAGAAAGPDVCSMLPKDEADRLVPDAKVSGASRENEYTVVFSCSWANDNISYGEYRRSRLVEVKVEQHVGDGAKTGRAMAQNSFEVERQGAEYGATAKPTWLKEDEKLYQSKVRDIPGVGEGAFAQYTWQRTGKLTWLSFGEALGRVDDFTISVRFQASQQRKDAEILSTDTVQSVTEENALREVSRLIPHFAKGVAAWKARNPGVLAKPDKKESVSSPTPEPTPEATVLAAFPPACQAVTEAATRLVPSPTPRARGLEQGNDSQTECRWLNREIADGDTARIRSVLITTHRFTNRAGELDAPAAKAYFVGQRGSLKGTAGTSIGGITWGRIVEIDGLGEDAFGQYARIRRGEVFAASGTVLVLKGATVVQVDFSGHDRPKDEPTNSPKAVLLPEKQANAGALDMARAYVAELARQPAGS</sequence>
<dbReference type="EMBL" id="FOBF01000004">
    <property type="protein sequence ID" value="SEL20424.1"/>
    <property type="molecule type" value="Genomic_DNA"/>
</dbReference>
<protein>
    <recommendedName>
        <fullName evidence="4">DUF3558 domain-containing protein</fullName>
    </recommendedName>
</protein>
<reference evidence="2 3" key="1">
    <citation type="submission" date="2016-10" db="EMBL/GenBank/DDBJ databases">
        <authorList>
            <person name="de Groot N.N."/>
        </authorList>
    </citation>
    <scope>NUCLEOTIDE SEQUENCE [LARGE SCALE GENOMIC DNA]</scope>
    <source>
        <strain evidence="2 3">DSM 43357</strain>
    </source>
</reference>
<gene>
    <name evidence="2" type="ORF">SAMN05660976_01967</name>
</gene>
<evidence type="ECO:0000256" key="1">
    <source>
        <dbReference type="SAM" id="MobiDB-lite"/>
    </source>
</evidence>
<accession>A0A1H7NAD1</accession>
<dbReference type="Proteomes" id="UP000198953">
    <property type="component" value="Unassembled WGS sequence"/>
</dbReference>
<dbReference type="RefSeq" id="WP_055503209.1">
    <property type="nucleotide sequence ID" value="NZ_BBZG01000001.1"/>
</dbReference>
<proteinExistence type="predicted"/>
<feature type="region of interest" description="Disordered" evidence="1">
    <location>
        <begin position="287"/>
        <end position="306"/>
    </location>
</feature>
<evidence type="ECO:0000313" key="3">
    <source>
        <dbReference type="Proteomes" id="UP000198953"/>
    </source>
</evidence>
<evidence type="ECO:0008006" key="4">
    <source>
        <dbReference type="Google" id="ProtNLM"/>
    </source>
</evidence>
<feature type="region of interest" description="Disordered" evidence="1">
    <location>
        <begin position="250"/>
        <end position="269"/>
    </location>
</feature>
<name>A0A1H7NAD1_9ACTN</name>
<organism evidence="2 3">
    <name type="scientific">Nonomuraea pusilla</name>
    <dbReference type="NCBI Taxonomy" id="46177"/>
    <lineage>
        <taxon>Bacteria</taxon>
        <taxon>Bacillati</taxon>
        <taxon>Actinomycetota</taxon>
        <taxon>Actinomycetes</taxon>
        <taxon>Streptosporangiales</taxon>
        <taxon>Streptosporangiaceae</taxon>
        <taxon>Nonomuraea</taxon>
    </lineage>
</organism>
<dbReference type="OrthoDB" id="3514279at2"/>